<dbReference type="EMBL" id="JABSTQ010009788">
    <property type="protein sequence ID" value="KAG0425917.1"/>
    <property type="molecule type" value="Genomic_DNA"/>
</dbReference>
<feature type="non-terminal residue" evidence="1">
    <location>
        <position position="1"/>
    </location>
</feature>
<evidence type="ECO:0000313" key="2">
    <source>
        <dbReference type="Proteomes" id="UP000805193"/>
    </source>
</evidence>
<accession>A0AC60PZ89</accession>
<protein>
    <submittedName>
        <fullName evidence="1">Uncharacterized protein</fullName>
    </submittedName>
</protein>
<dbReference type="Proteomes" id="UP000805193">
    <property type="component" value="Unassembled WGS sequence"/>
</dbReference>
<gene>
    <name evidence="1" type="ORF">HPB47_026910</name>
</gene>
<name>A0AC60PZ89_IXOPE</name>
<organism evidence="1 2">
    <name type="scientific">Ixodes persulcatus</name>
    <name type="common">Taiga tick</name>
    <dbReference type="NCBI Taxonomy" id="34615"/>
    <lineage>
        <taxon>Eukaryota</taxon>
        <taxon>Metazoa</taxon>
        <taxon>Ecdysozoa</taxon>
        <taxon>Arthropoda</taxon>
        <taxon>Chelicerata</taxon>
        <taxon>Arachnida</taxon>
        <taxon>Acari</taxon>
        <taxon>Parasitiformes</taxon>
        <taxon>Ixodida</taxon>
        <taxon>Ixodoidea</taxon>
        <taxon>Ixodidae</taxon>
        <taxon>Ixodinae</taxon>
        <taxon>Ixodes</taxon>
    </lineage>
</organism>
<keyword evidence="2" id="KW-1185">Reference proteome</keyword>
<comment type="caution">
    <text evidence="1">The sequence shown here is derived from an EMBL/GenBank/DDBJ whole genome shotgun (WGS) entry which is preliminary data.</text>
</comment>
<evidence type="ECO:0000313" key="1">
    <source>
        <dbReference type="EMBL" id="KAG0425917.1"/>
    </source>
</evidence>
<sequence length="1028" mass="113130">FFRELLKTSKKDFHGMFLRTYGMQYDTNSYIFHDMFENLEKYYLTGGVDLVDALDGFFLELYRKMFQVMNAQYTLSEKYLQCISEYRDELKPFGDVPQKLTLEVKRSFVATRTFVQALGVGRDVIQSVMEVGPTANCSHALMKMSYCPHCHGLPDLKPCSSYCHSVMQGCLVHHMELDTEWGHFIDALLNLANRLESSFNIESVVNPIGVKISEAIMDFQENHVAILQTLYDKCGKLRLARRASGGHQELQFETLKFGGAQQGAMRPTTAAGTSMDRLVQGIRKQIRTTRGMWAQLPDRLCRPPTPQGSPPLEDCWDGLHRARSENNQTGSGPTRTKGHRNKDGAERSSSNVVINQLILTLKIITNKLTLAYSGHDVQWQDSADLDDMGSGSGSGSGDDDFEPGRSTTASDIFFSVSVPTSPPAPKKPKTQITAASPSSSSCLQSYRATTRHGFDGRSAGAAGEADCPDCATGPTRANGAVGDSTTHHSTPHATRATGFTALPASPRAMGGHKWRTEETNRNRTLGRSTMVDQCRALWSLGAMGDRTKDGQGFVAAVDVGSTMLRCHIYDVETAIRGSAAAKVVTHSPLPGVFEIDPEHLWKTFVDTISSAIDAASLHASDIKALGISTQRGTFTTWDRSTGKVYHNFMSWKDTRAEGLCHEWNKSLRMMALRLSARLLHWVTRRPRFLVASILRFEPGLAVMRLLWVLQNIPGLQEATQAGKVLMGTVDTFLLWRLTGGKVHATDPSNACITGIFDPFTMEWSQLIIDMLGIPTSLLPRVLNTRQIGDQQASSFGDCCFDEGDVKCTMGTGTFFNVNTGGIPYASTSGSSYDTGTAITWAEELGLLKEPMESSTLAASVPSSNGVFFVPAFSGLQAPVNDAYATSGFLGITPSTRRAHLVRAILESLAFQAKQVYEMMAREVYVAPTKLRFNGGVARNDFLLQLMADMLERPLVRAKHHDTSALGAAFLAGLALGIWSSTDELKKLRQDGSESEPSAERSAAYRPVFEQWRRAVKRFLHWHLPKAAP</sequence>
<proteinExistence type="predicted"/>
<reference evidence="1 2" key="1">
    <citation type="journal article" date="2020" name="Cell">
        <title>Large-Scale Comparative Analyses of Tick Genomes Elucidate Their Genetic Diversity and Vector Capacities.</title>
        <authorList>
            <consortium name="Tick Genome and Microbiome Consortium (TIGMIC)"/>
            <person name="Jia N."/>
            <person name="Wang J."/>
            <person name="Shi W."/>
            <person name="Du L."/>
            <person name="Sun Y."/>
            <person name="Zhan W."/>
            <person name="Jiang J.F."/>
            <person name="Wang Q."/>
            <person name="Zhang B."/>
            <person name="Ji P."/>
            <person name="Bell-Sakyi L."/>
            <person name="Cui X.M."/>
            <person name="Yuan T.T."/>
            <person name="Jiang B.G."/>
            <person name="Yang W.F."/>
            <person name="Lam T.T."/>
            <person name="Chang Q.C."/>
            <person name="Ding S.J."/>
            <person name="Wang X.J."/>
            <person name="Zhu J.G."/>
            <person name="Ruan X.D."/>
            <person name="Zhao L."/>
            <person name="Wei J.T."/>
            <person name="Ye R.Z."/>
            <person name="Que T.C."/>
            <person name="Du C.H."/>
            <person name="Zhou Y.H."/>
            <person name="Cheng J.X."/>
            <person name="Dai P.F."/>
            <person name="Guo W.B."/>
            <person name="Han X.H."/>
            <person name="Huang E.J."/>
            <person name="Li L.F."/>
            <person name="Wei W."/>
            <person name="Gao Y.C."/>
            <person name="Liu J.Z."/>
            <person name="Shao H.Z."/>
            <person name="Wang X."/>
            <person name="Wang C.C."/>
            <person name="Yang T.C."/>
            <person name="Huo Q.B."/>
            <person name="Li W."/>
            <person name="Chen H.Y."/>
            <person name="Chen S.E."/>
            <person name="Zhou L.G."/>
            <person name="Ni X.B."/>
            <person name="Tian J.H."/>
            <person name="Sheng Y."/>
            <person name="Liu T."/>
            <person name="Pan Y.S."/>
            <person name="Xia L.Y."/>
            <person name="Li J."/>
            <person name="Zhao F."/>
            <person name="Cao W.C."/>
        </authorList>
    </citation>
    <scope>NUCLEOTIDE SEQUENCE [LARGE SCALE GENOMIC DNA]</scope>
    <source>
        <strain evidence="1">Iper-2018</strain>
    </source>
</reference>